<reference evidence="2 3" key="1">
    <citation type="submission" date="2017-03" db="EMBL/GenBank/DDBJ databases">
        <authorList>
            <person name="Afonso C.L."/>
            <person name="Miller P.J."/>
            <person name="Scott M.A."/>
            <person name="Spackman E."/>
            <person name="Goraichik I."/>
            <person name="Dimitrov K.M."/>
            <person name="Suarez D.L."/>
            <person name="Swayne D.E."/>
        </authorList>
    </citation>
    <scope>NUCLEOTIDE SEQUENCE [LARGE SCALE GENOMIC DNA]</scope>
    <source>
        <strain evidence="2 3">CECT 7691</strain>
    </source>
</reference>
<protein>
    <submittedName>
        <fullName evidence="2">Uncharacterized protein</fullName>
    </submittedName>
</protein>
<sequence>MCKEKNDAQTKIERLIAAMDRLAQTIEASTAHDHQKLEHCDSSTTKESMGAGSI</sequence>
<dbReference type="AlphaFoldDB" id="A0A1Y5SMU6"/>
<evidence type="ECO:0000313" key="3">
    <source>
        <dbReference type="Proteomes" id="UP000193200"/>
    </source>
</evidence>
<evidence type="ECO:0000313" key="2">
    <source>
        <dbReference type="EMBL" id="SLN43970.1"/>
    </source>
</evidence>
<keyword evidence="3" id="KW-1185">Reference proteome</keyword>
<proteinExistence type="predicted"/>
<dbReference type="EMBL" id="FWFR01000001">
    <property type="protein sequence ID" value="SLN43970.1"/>
    <property type="molecule type" value="Genomic_DNA"/>
</dbReference>
<name>A0A1Y5SMU6_9PROT</name>
<dbReference type="InParanoid" id="A0A1Y5SMU6"/>
<dbReference type="Proteomes" id="UP000193200">
    <property type="component" value="Unassembled WGS sequence"/>
</dbReference>
<accession>A0A1Y5SMU6</accession>
<evidence type="ECO:0000256" key="1">
    <source>
        <dbReference type="SAM" id="MobiDB-lite"/>
    </source>
</evidence>
<gene>
    <name evidence="2" type="ORF">OCH7691_01846</name>
</gene>
<feature type="region of interest" description="Disordered" evidence="1">
    <location>
        <begin position="30"/>
        <end position="54"/>
    </location>
</feature>
<organism evidence="2 3">
    <name type="scientific">Oceanibacterium hippocampi</name>
    <dbReference type="NCBI Taxonomy" id="745714"/>
    <lineage>
        <taxon>Bacteria</taxon>
        <taxon>Pseudomonadati</taxon>
        <taxon>Pseudomonadota</taxon>
        <taxon>Alphaproteobacteria</taxon>
        <taxon>Sneathiellales</taxon>
        <taxon>Sneathiellaceae</taxon>
        <taxon>Oceanibacterium</taxon>
    </lineage>
</organism>
<feature type="compositionally biased region" description="Basic and acidic residues" evidence="1">
    <location>
        <begin position="30"/>
        <end position="41"/>
    </location>
</feature>